<sequence length="156" mass="17514">MLHRIDAAYHEATFARDSCAWLMIDGVGIEQWLAVHLNHADVSRYGLSLLWLLYDEEDALAKRRFIPGEDGSSTIVPLLVFNEDMDFDNATLVTEQLIKGDTVHWVRFGWSISGGLEVGISTRWNAGGEPVSFALDEFLAALEKLDELIETHAPNR</sequence>
<organism evidence="1">
    <name type="scientific">Pseudomonas syringae USA007</name>
    <dbReference type="NCBI Taxonomy" id="1357288"/>
    <lineage>
        <taxon>Bacteria</taxon>
        <taxon>Pseudomonadati</taxon>
        <taxon>Pseudomonadota</taxon>
        <taxon>Gammaproteobacteria</taxon>
        <taxon>Pseudomonadales</taxon>
        <taxon>Pseudomonadaceae</taxon>
        <taxon>Pseudomonas</taxon>
        <taxon>Pseudomonas syringae</taxon>
    </lineage>
</organism>
<accession>A0AAU8M6W8</accession>
<reference evidence="1" key="2">
    <citation type="submission" date="2024-07" db="EMBL/GenBank/DDBJ databases">
        <title>A complete genome sequence for Pseudomonas syringae USA007.</title>
        <authorList>
            <person name="Baltrus D.A."/>
        </authorList>
    </citation>
    <scope>NUCLEOTIDE SEQUENCE</scope>
    <source>
        <strain evidence="1">USA007</strain>
    </source>
</reference>
<protein>
    <recommendedName>
        <fullName evidence="2">Ypar31 protein</fullName>
    </recommendedName>
</protein>
<evidence type="ECO:0000313" key="1">
    <source>
        <dbReference type="EMBL" id="XCN77151.1"/>
    </source>
</evidence>
<proteinExistence type="predicted"/>
<gene>
    <name evidence="1" type="ORF">N027_22245</name>
</gene>
<dbReference type="EMBL" id="CP159278">
    <property type="protein sequence ID" value="XCN77151.1"/>
    <property type="molecule type" value="Genomic_DNA"/>
</dbReference>
<reference evidence="1" key="1">
    <citation type="journal article" date="2014" name="Genome Announc.">
        <title>Draft Genome Sequences of a Phylogenetically Diverse Suite of Pseudomonas syringae Strains from Multiple Source Populations.</title>
        <authorList>
            <person name="Baltrus D.A."/>
            <person name="Yourstone S."/>
            <person name="Lind A."/>
            <person name="Guilbaud C."/>
            <person name="Sands D.C."/>
            <person name="Jones C.D."/>
            <person name="Morris C.E."/>
            <person name="Dangl J.L."/>
        </authorList>
    </citation>
    <scope>NUCLEOTIDE SEQUENCE</scope>
    <source>
        <strain evidence="1">USA007</strain>
    </source>
</reference>
<dbReference type="RefSeq" id="WP_024655855.1">
    <property type="nucleotide sequence ID" value="NZ_CP159278.1"/>
</dbReference>
<evidence type="ECO:0008006" key="2">
    <source>
        <dbReference type="Google" id="ProtNLM"/>
    </source>
</evidence>
<dbReference type="AlphaFoldDB" id="A0AAU8M6W8"/>
<name>A0AAU8M6W8_PSESX</name>